<dbReference type="Pfam" id="PF13589">
    <property type="entry name" value="HATPase_c_3"/>
    <property type="match status" value="1"/>
</dbReference>
<protein>
    <submittedName>
        <fullName evidence="3">Histidine kinase</fullName>
    </submittedName>
</protein>
<dbReference type="InterPro" id="IPR003594">
    <property type="entry name" value="HATPase_dom"/>
</dbReference>
<dbReference type="InterPro" id="IPR005467">
    <property type="entry name" value="His_kinase_dom"/>
</dbReference>
<sequence>MREAAFQTRARTVDHLGRGQIADAPTAVSELWKNAYDAYASYVGLYIFDGAPEVAAVVDDGCGMSADDFTERWLVLGTESKFSDSSVPAETFGLTPRERQGEKGIGRLSAAYLAPAALVLSKKAGAPFAAVLVDWRLFENPYLNLDDIRIPVEEFAAPSDLMERLPAMIDLIRSNLGGADDERGRRLSAAWQRFDAFEQSHGSYTTKNAIAQAWAELPIGERHLNEWPVFAGLAEHGTGFFLLGVHYELAQWTRPDVQNEEIEAVRERWRQTLSGFTDPYSSNKLDFSYEVLLYTGSRSSRIASDTDVFGFDDLWALEHVVDGEFDEDGVFRGRIKAFGRDLGERTYVPKRPPPKFGRDRLGPFRFCIAAAEQDPLKTTHTANQLAIIKQQQDKHAGITFYRDGLRVMPYGRPESDVFELEERRGRHAGRYYWSHRRSFGRVAISRGQNPSLRDKAGREGLVDNRAFREMKALVSGLLIEVAFKYIGSDADLRNEILPELMARNVAARTAAEKARTKRKVGLKGFLRKQRGALDSRLTEAVELAHELEQATKLGDREKVALAAARLQDIVQERLVLKPPAAGGKLGDVEERYREYRDQYKAFVAELDRASKLLAGAQAKLGPTDPKEVLTRSFSSHQATLANRVDGYMKEADQQIEALRGIWRQRAEEDRAKYYQLSRPLLEEDIESLSLVRMLNLLDRHRMDLEEEFASTYEPLVKSLQQLAEGIDLDSALAVVDDDRQILEDKVNDLNAVAQVGITVEIIGHELETLDAEVRRNLSRLPDEIRRSTAFKLAYDAHHALTERLRFLSPLKVAGYRARETITGRQIADYLGEFFAQSISSNRITLTITDAFRGLTISDVPSRIYPVYINLVNNAVYWASQAIDRRITLDLVDGLVVVADSGPGVDVDDLHRLFELFFTKKRSGRGIGLYLARANLAVAGHQIRYAREEDPHVLPGANFIIEFKGILNVAS</sequence>
<dbReference type="RefSeq" id="WP_088874487.1">
    <property type="nucleotide sequence ID" value="NZ_CP022112.1"/>
</dbReference>
<dbReference type="SUPFAM" id="SSF55874">
    <property type="entry name" value="ATPase domain of HSP90 chaperone/DNA topoisomerase II/histidine kinase"/>
    <property type="match status" value="2"/>
</dbReference>
<dbReference type="Gene3D" id="3.30.565.10">
    <property type="entry name" value="Histidine kinase-like ATPase, C-terminal domain"/>
    <property type="match status" value="2"/>
</dbReference>
<dbReference type="InterPro" id="IPR043836">
    <property type="entry name" value="DHp"/>
</dbReference>
<keyword evidence="3" id="KW-0418">Kinase</keyword>
<keyword evidence="1" id="KW-0175">Coiled coil</keyword>
<evidence type="ECO:0000256" key="1">
    <source>
        <dbReference type="SAM" id="Coils"/>
    </source>
</evidence>
<organism evidence="3 4">
    <name type="scientific">Nitrospirillum viridazoti CBAmc</name>
    <dbReference type="NCBI Taxonomy" id="1441467"/>
    <lineage>
        <taxon>Bacteria</taxon>
        <taxon>Pseudomonadati</taxon>
        <taxon>Pseudomonadota</taxon>
        <taxon>Alphaproteobacteria</taxon>
        <taxon>Rhodospirillales</taxon>
        <taxon>Azospirillaceae</taxon>
        <taxon>Nitrospirillum</taxon>
        <taxon>Nitrospirillum viridazoti</taxon>
    </lineage>
</organism>
<keyword evidence="3" id="KW-0808">Transferase</keyword>
<feature type="coiled-coil region" evidence="1">
    <location>
        <begin position="585"/>
        <end position="612"/>
    </location>
</feature>
<dbReference type="SMART" id="SM00387">
    <property type="entry name" value="HATPase_c"/>
    <property type="match status" value="1"/>
</dbReference>
<proteinExistence type="predicted"/>
<evidence type="ECO:0000259" key="2">
    <source>
        <dbReference type="PROSITE" id="PS50109"/>
    </source>
</evidence>
<accession>A0A248JZ66</accession>
<dbReference type="AlphaFoldDB" id="A0A248JZ66"/>
<dbReference type="KEGG" id="nao:Y958_24150"/>
<dbReference type="GO" id="GO:0016301">
    <property type="term" value="F:kinase activity"/>
    <property type="evidence" value="ECO:0007669"/>
    <property type="project" value="UniProtKB-KW"/>
</dbReference>
<dbReference type="Proteomes" id="UP000197153">
    <property type="component" value="Chromosome 3"/>
</dbReference>
<dbReference type="PROSITE" id="PS50109">
    <property type="entry name" value="HIS_KIN"/>
    <property type="match status" value="1"/>
</dbReference>
<dbReference type="Pfam" id="PF02518">
    <property type="entry name" value="HATPase_c"/>
    <property type="match status" value="1"/>
</dbReference>
<dbReference type="InterPro" id="IPR036890">
    <property type="entry name" value="HATPase_C_sf"/>
</dbReference>
<gene>
    <name evidence="3" type="ORF">Y958_24150</name>
</gene>
<dbReference type="Pfam" id="PF19191">
    <property type="entry name" value="HEF_HK"/>
    <property type="match status" value="1"/>
</dbReference>
<dbReference type="EMBL" id="CP022112">
    <property type="protein sequence ID" value="ASG24033.1"/>
    <property type="molecule type" value="Genomic_DNA"/>
</dbReference>
<feature type="domain" description="Histidine kinase" evidence="2">
    <location>
        <begin position="860"/>
        <end position="966"/>
    </location>
</feature>
<evidence type="ECO:0000313" key="3">
    <source>
        <dbReference type="EMBL" id="ASG24033.1"/>
    </source>
</evidence>
<keyword evidence="4" id="KW-1185">Reference proteome</keyword>
<name>A0A248JZ66_9PROT</name>
<reference evidence="3 4" key="1">
    <citation type="submission" date="2017-06" db="EMBL/GenBank/DDBJ databases">
        <title>Complete genome sequence of Nitrospirillum amazonense strain CBAmC, an endophytic nitrogen-fixing and plant growth-promoting bacterium, isolated from sugarcane.</title>
        <authorList>
            <person name="Schwab S."/>
            <person name="dos Santos Teixeira K.R."/>
            <person name="Simoes Araujo J.L."/>
            <person name="Soares Vidal M."/>
            <person name="Borges de Freitas H.R."/>
            <person name="Rivello Crivelaro A.L."/>
            <person name="Bueno de Camargo Nunes A."/>
            <person name="dos Santos C.M."/>
            <person name="Palmeira da Silva Rosa D."/>
            <person name="da Silva Padilha D."/>
            <person name="da Silva E."/>
            <person name="Araujo Terra L."/>
            <person name="Soares Mendes V."/>
            <person name="Farinelli L."/>
            <person name="Magalhaes Cruz L."/>
            <person name="Baldani J.I."/>
        </authorList>
    </citation>
    <scope>NUCLEOTIDE SEQUENCE [LARGE SCALE GENOMIC DNA]</scope>
    <source>
        <strain evidence="3 4">CBAmC</strain>
    </source>
</reference>
<evidence type="ECO:0000313" key="4">
    <source>
        <dbReference type="Proteomes" id="UP000197153"/>
    </source>
</evidence>